<dbReference type="Proteomes" id="UP000435112">
    <property type="component" value="Unassembled WGS sequence"/>
</dbReference>
<evidence type="ECO:0008006" key="9">
    <source>
        <dbReference type="Google" id="ProtNLM"/>
    </source>
</evidence>
<gene>
    <name evidence="4" type="ORF">PR001_g28015</name>
    <name evidence="3" type="ORF">PR002_g28063</name>
    <name evidence="5" type="ORF">PR003_g29174</name>
</gene>
<dbReference type="Proteomes" id="UP000429607">
    <property type="component" value="Unassembled WGS sequence"/>
</dbReference>
<evidence type="ECO:0000313" key="5">
    <source>
        <dbReference type="EMBL" id="KAE9276021.1"/>
    </source>
</evidence>
<evidence type="ECO:0000313" key="3">
    <source>
        <dbReference type="EMBL" id="KAE8967434.1"/>
    </source>
</evidence>
<feature type="region of interest" description="Disordered" evidence="1">
    <location>
        <begin position="33"/>
        <end position="69"/>
    </location>
</feature>
<dbReference type="Proteomes" id="UP000434957">
    <property type="component" value="Unassembled WGS sequence"/>
</dbReference>
<dbReference type="AlphaFoldDB" id="A0A6A3HE84"/>
<reference evidence="6 8" key="1">
    <citation type="submission" date="2018-09" db="EMBL/GenBank/DDBJ databases">
        <title>Genomic investigation of the strawberry pathogen Phytophthora fragariae indicates pathogenicity is determined by transcriptional variation in three key races.</title>
        <authorList>
            <person name="Adams T.M."/>
            <person name="Armitage A.D."/>
            <person name="Sobczyk M.K."/>
            <person name="Bates H.J."/>
            <person name="Dunwell J.M."/>
            <person name="Nellist C.F."/>
            <person name="Harrison R.J."/>
        </authorList>
    </citation>
    <scope>NUCLEOTIDE SEQUENCE [LARGE SCALE GENOMIC DNA]</scope>
    <source>
        <strain evidence="4 6">SCRP249</strain>
        <strain evidence="3 8">SCRP324</strain>
        <strain evidence="5 7">SCRP333</strain>
    </source>
</reference>
<protein>
    <recommendedName>
        <fullName evidence="9">RxLR effector protein</fullName>
    </recommendedName>
</protein>
<keyword evidence="2" id="KW-0732">Signal</keyword>
<evidence type="ECO:0000256" key="2">
    <source>
        <dbReference type="SAM" id="SignalP"/>
    </source>
</evidence>
<dbReference type="EMBL" id="QXFV01004806">
    <property type="protein sequence ID" value="KAE8967720.1"/>
    <property type="molecule type" value="Genomic_DNA"/>
</dbReference>
<dbReference type="EMBL" id="QXFU01004709">
    <property type="protein sequence ID" value="KAE8967434.1"/>
    <property type="molecule type" value="Genomic_DNA"/>
</dbReference>
<name>A0A6A3HE84_9STRA</name>
<evidence type="ECO:0000313" key="7">
    <source>
        <dbReference type="Proteomes" id="UP000434957"/>
    </source>
</evidence>
<evidence type="ECO:0000256" key="1">
    <source>
        <dbReference type="SAM" id="MobiDB-lite"/>
    </source>
</evidence>
<sequence length="86" mass="9148">MPECLIALASMASSICCWASSWGRSDQVAVKTSSPLPHMASNSGAISRSRNPTHRRGGRSIRPAEANAARGAVFPPCTWVDGVRPR</sequence>
<evidence type="ECO:0000313" key="8">
    <source>
        <dbReference type="Proteomes" id="UP000435112"/>
    </source>
</evidence>
<feature type="compositionally biased region" description="Polar residues" evidence="1">
    <location>
        <begin position="33"/>
        <end position="50"/>
    </location>
</feature>
<feature type="chain" id="PRO_5036164127" description="RxLR effector protein" evidence="2">
    <location>
        <begin position="20"/>
        <end position="86"/>
    </location>
</feature>
<dbReference type="EMBL" id="QXFT01004759">
    <property type="protein sequence ID" value="KAE9276021.1"/>
    <property type="molecule type" value="Genomic_DNA"/>
</dbReference>
<comment type="caution">
    <text evidence="4">The sequence shown here is derived from an EMBL/GenBank/DDBJ whole genome shotgun (WGS) entry which is preliminary data.</text>
</comment>
<organism evidence="4 6">
    <name type="scientific">Phytophthora rubi</name>
    <dbReference type="NCBI Taxonomy" id="129364"/>
    <lineage>
        <taxon>Eukaryota</taxon>
        <taxon>Sar</taxon>
        <taxon>Stramenopiles</taxon>
        <taxon>Oomycota</taxon>
        <taxon>Peronosporomycetes</taxon>
        <taxon>Peronosporales</taxon>
        <taxon>Peronosporaceae</taxon>
        <taxon>Phytophthora</taxon>
    </lineage>
</organism>
<proteinExistence type="predicted"/>
<evidence type="ECO:0000313" key="4">
    <source>
        <dbReference type="EMBL" id="KAE8967720.1"/>
    </source>
</evidence>
<keyword evidence="7" id="KW-1185">Reference proteome</keyword>
<evidence type="ECO:0000313" key="6">
    <source>
        <dbReference type="Proteomes" id="UP000429607"/>
    </source>
</evidence>
<accession>A0A6A3HE84</accession>
<feature type="signal peptide" evidence="2">
    <location>
        <begin position="1"/>
        <end position="19"/>
    </location>
</feature>